<protein>
    <recommendedName>
        <fullName evidence="4">MIT domain-containing protein</fullName>
    </recommendedName>
</protein>
<gene>
    <name evidence="2" type="primary">ABSGL_11735.1 scaffold 12318</name>
</gene>
<feature type="compositionally biased region" description="Basic and acidic residues" evidence="1">
    <location>
        <begin position="141"/>
        <end position="153"/>
    </location>
</feature>
<dbReference type="Proteomes" id="UP000078561">
    <property type="component" value="Unassembled WGS sequence"/>
</dbReference>
<evidence type="ECO:0008006" key="4">
    <source>
        <dbReference type="Google" id="ProtNLM"/>
    </source>
</evidence>
<reference evidence="2" key="1">
    <citation type="submission" date="2016-04" db="EMBL/GenBank/DDBJ databases">
        <authorList>
            <person name="Evans L.H."/>
            <person name="Alamgir A."/>
            <person name="Owens N."/>
            <person name="Weber N.D."/>
            <person name="Virtaneva K."/>
            <person name="Barbian K."/>
            <person name="Babar A."/>
            <person name="Rosenke K."/>
        </authorList>
    </citation>
    <scope>NUCLEOTIDE SEQUENCE [LARGE SCALE GENOMIC DNA]</scope>
    <source>
        <strain evidence="2">CBS 101.48</strain>
    </source>
</reference>
<feature type="compositionally biased region" description="Low complexity" evidence="1">
    <location>
        <begin position="159"/>
        <end position="173"/>
    </location>
</feature>
<dbReference type="InterPro" id="IPR036181">
    <property type="entry name" value="MIT_dom_sf"/>
</dbReference>
<feature type="compositionally biased region" description="Polar residues" evidence="1">
    <location>
        <begin position="182"/>
        <end position="191"/>
    </location>
</feature>
<keyword evidence="3" id="KW-1185">Reference proteome</keyword>
<evidence type="ECO:0000313" key="3">
    <source>
        <dbReference type="Proteomes" id="UP000078561"/>
    </source>
</evidence>
<dbReference type="InParanoid" id="A0A168R006"/>
<feature type="region of interest" description="Disordered" evidence="1">
    <location>
        <begin position="329"/>
        <end position="378"/>
    </location>
</feature>
<dbReference type="SUPFAM" id="SSF116846">
    <property type="entry name" value="MIT domain"/>
    <property type="match status" value="1"/>
</dbReference>
<feature type="region of interest" description="Disordered" evidence="1">
    <location>
        <begin position="125"/>
        <end position="216"/>
    </location>
</feature>
<dbReference type="AlphaFoldDB" id="A0A168R006"/>
<sequence>MPTKTSRRSTFNRPRFMKNAPVLSSKAPSKKRPLQLTLTPTPETTSPVLSWTEAALDKANMAVLYDNRGFSTQALDAYNEAIILLDKVFESSHQCMDPVRLRKIYASYADRVSMLTLQCAGSCHNPTTQTPPTPSPVTTLHTDEKDSQHHRSSDLTNGDSSPSPDVSVSSPSSIPANERLSVPSTRGSQFGSIIVKRQPSKDHLEPPDQTIVSPTLSRSKSALSLTKTFLFGRKQGWKNESQCLGDDKGDSLILPNMDLRPNDDYFGLKSTLEENHLHYSDRESVLNSMGHRHFNNNTSGHKGHGLYDYDLNAAHDIDTATPAKASLTLSLSPSSSSASTKHQPQLPSPAPSILTSSSSSSRSIFSSGPSDSDDSSMLSISLLPSLPLPWPEPKSGDNDICDNIIGDPSAPSMAEIWGDIDPDSLSAITQDTVPTSKTQHLPLLERQPSCTLLRSTSSKSIASHSGLSKPGGLSTLEPFNTSPNPFTFWPSKIPGTLTIKGVDITVAMATSTSSLDGKSSNLLTRLRQSMEKGGYITDRIHAPKQLWSQTCVRLPAIESKLSCCEQILKLFQRMHDITRLFDHHPLDQDDITTEAFYLLDKLDRTLDHIKHTCKSTTEGIHQNHPDAAVKQRQRSTIHSFKEPLNAWSAKLSKSVDRIKIEIKSGQVLKSSGGIPDQWGMQFRARTSPIHAELLRRTGLCHESLSRVIGGFVMRDFELLLDRWIKKSREWLLEE</sequence>
<dbReference type="STRING" id="4829.A0A168R006"/>
<evidence type="ECO:0000313" key="2">
    <source>
        <dbReference type="EMBL" id="SAM05860.1"/>
    </source>
</evidence>
<organism evidence="2">
    <name type="scientific">Absidia glauca</name>
    <name type="common">Pin mould</name>
    <dbReference type="NCBI Taxonomy" id="4829"/>
    <lineage>
        <taxon>Eukaryota</taxon>
        <taxon>Fungi</taxon>
        <taxon>Fungi incertae sedis</taxon>
        <taxon>Mucoromycota</taxon>
        <taxon>Mucoromycotina</taxon>
        <taxon>Mucoromycetes</taxon>
        <taxon>Mucorales</taxon>
        <taxon>Cunninghamellaceae</taxon>
        <taxon>Absidia</taxon>
    </lineage>
</organism>
<dbReference type="OrthoDB" id="2245455at2759"/>
<feature type="compositionally biased region" description="Low complexity" evidence="1">
    <location>
        <begin position="329"/>
        <end position="341"/>
    </location>
</feature>
<proteinExistence type="predicted"/>
<name>A0A168R006_ABSGL</name>
<accession>A0A168R006</accession>
<evidence type="ECO:0000256" key="1">
    <source>
        <dbReference type="SAM" id="MobiDB-lite"/>
    </source>
</evidence>
<dbReference type="PANTHER" id="PTHR37327">
    <property type="entry name" value="CHROMOSOME 1, WHOLE GENOME SHOTGUN SEQUENCE"/>
    <property type="match status" value="1"/>
</dbReference>
<dbReference type="Gene3D" id="1.20.58.80">
    <property type="entry name" value="Phosphotransferase system, lactose/cellobiose-type IIA subunit"/>
    <property type="match status" value="1"/>
</dbReference>
<feature type="compositionally biased region" description="Low complexity" evidence="1">
    <location>
        <begin position="351"/>
        <end position="378"/>
    </location>
</feature>
<dbReference type="EMBL" id="LT554473">
    <property type="protein sequence ID" value="SAM05860.1"/>
    <property type="molecule type" value="Genomic_DNA"/>
</dbReference>
<dbReference type="PANTHER" id="PTHR37327:SF1">
    <property type="entry name" value="MICROTUBULE INTERACTING AND TRANSPORT DOMAIN-CONTAINING PROTEIN"/>
    <property type="match status" value="1"/>
</dbReference>